<sequence>DKSFKMIGVMKRHGNHFKISDKDLNTYFKIKTGKPIDMEKIEKTMRGPGFTKTAYAYIFKKV</sequence>
<feature type="non-terminal residue" evidence="1">
    <location>
        <position position="1"/>
    </location>
</feature>
<name>X1QN02_9ZZZZ</name>
<comment type="caution">
    <text evidence="1">The sequence shown here is derived from an EMBL/GenBank/DDBJ whole genome shotgun (WGS) entry which is preliminary data.</text>
</comment>
<dbReference type="EMBL" id="BARW01000800">
    <property type="protein sequence ID" value="GAI69613.1"/>
    <property type="molecule type" value="Genomic_DNA"/>
</dbReference>
<organism evidence="1">
    <name type="scientific">marine sediment metagenome</name>
    <dbReference type="NCBI Taxonomy" id="412755"/>
    <lineage>
        <taxon>unclassified sequences</taxon>
        <taxon>metagenomes</taxon>
        <taxon>ecological metagenomes</taxon>
    </lineage>
</organism>
<dbReference type="AlphaFoldDB" id="X1QN02"/>
<accession>X1QN02</accession>
<gene>
    <name evidence="1" type="ORF">S12H4_03001</name>
</gene>
<evidence type="ECO:0000313" key="1">
    <source>
        <dbReference type="EMBL" id="GAI69613.1"/>
    </source>
</evidence>
<protein>
    <submittedName>
        <fullName evidence="1">Uncharacterized protein</fullName>
    </submittedName>
</protein>
<reference evidence="1" key="1">
    <citation type="journal article" date="2014" name="Front. Microbiol.">
        <title>High frequency of phylogenetically diverse reductive dehalogenase-homologous genes in deep subseafloor sedimentary metagenomes.</title>
        <authorList>
            <person name="Kawai M."/>
            <person name="Futagami T."/>
            <person name="Toyoda A."/>
            <person name="Takaki Y."/>
            <person name="Nishi S."/>
            <person name="Hori S."/>
            <person name="Arai W."/>
            <person name="Tsubouchi T."/>
            <person name="Morono Y."/>
            <person name="Uchiyama I."/>
            <person name="Ito T."/>
            <person name="Fujiyama A."/>
            <person name="Inagaki F."/>
            <person name="Takami H."/>
        </authorList>
    </citation>
    <scope>NUCLEOTIDE SEQUENCE</scope>
    <source>
        <strain evidence="1">Expedition CK06-06</strain>
    </source>
</reference>
<proteinExistence type="predicted"/>